<dbReference type="SUPFAM" id="SSF48317">
    <property type="entry name" value="Acid phosphatase/Vanadium-dependent haloperoxidase"/>
    <property type="match status" value="1"/>
</dbReference>
<dbReference type="GO" id="GO:0004601">
    <property type="term" value="F:peroxidase activity"/>
    <property type="evidence" value="ECO:0007669"/>
    <property type="project" value="UniProtKB-KW"/>
</dbReference>
<proteinExistence type="predicted"/>
<dbReference type="EC" id="1.11.1.-" evidence="2"/>
<dbReference type="PANTHER" id="PTHR34599:SF1">
    <property type="entry name" value="PHOSPHATIDIC ACID PHOSPHATASE TYPE 2_HALOPEROXIDASE DOMAIN-CONTAINING PROTEIN"/>
    <property type="match status" value="1"/>
</dbReference>
<dbReference type="InterPro" id="IPR052559">
    <property type="entry name" value="V-haloperoxidase"/>
</dbReference>
<dbReference type="RefSeq" id="WP_369330960.1">
    <property type="nucleotide sequence ID" value="NZ_JAULBC010000006.1"/>
</dbReference>
<accession>A0ABV3ZLV5</accession>
<keyword evidence="3" id="KW-1185">Reference proteome</keyword>
<dbReference type="CDD" id="cd03398">
    <property type="entry name" value="PAP2_haloperoxidase"/>
    <property type="match status" value="1"/>
</dbReference>
<comment type="caution">
    <text evidence="2">The sequence shown here is derived from an EMBL/GenBank/DDBJ whole genome shotgun (WGS) entry which is preliminary data.</text>
</comment>
<dbReference type="Pfam" id="PF01569">
    <property type="entry name" value="PAP2"/>
    <property type="match status" value="1"/>
</dbReference>
<evidence type="ECO:0000259" key="1">
    <source>
        <dbReference type="Pfam" id="PF01569"/>
    </source>
</evidence>
<dbReference type="InterPro" id="IPR000326">
    <property type="entry name" value="PAP2/HPO"/>
</dbReference>
<evidence type="ECO:0000313" key="2">
    <source>
        <dbReference type="EMBL" id="MEX6689553.1"/>
    </source>
</evidence>
<feature type="domain" description="Phosphatidic acid phosphatase type 2/haloperoxidase" evidence="1">
    <location>
        <begin position="297"/>
        <end position="423"/>
    </location>
</feature>
<keyword evidence="2" id="KW-0575">Peroxidase</keyword>
<evidence type="ECO:0000313" key="3">
    <source>
        <dbReference type="Proteomes" id="UP001560573"/>
    </source>
</evidence>
<dbReference type="EMBL" id="JAULBC010000006">
    <property type="protein sequence ID" value="MEX6689553.1"/>
    <property type="molecule type" value="Genomic_DNA"/>
</dbReference>
<name>A0ABV3ZLV5_9BACT</name>
<dbReference type="InterPro" id="IPR036938">
    <property type="entry name" value="PAP2/HPO_sf"/>
</dbReference>
<reference evidence="2 3" key="1">
    <citation type="submission" date="2023-07" db="EMBL/GenBank/DDBJ databases">
        <authorList>
            <person name="Lian W.-H."/>
        </authorList>
    </citation>
    <scope>NUCLEOTIDE SEQUENCE [LARGE SCALE GENOMIC DNA]</scope>
    <source>
        <strain evidence="2 3">SYSU DXS3180</strain>
    </source>
</reference>
<protein>
    <submittedName>
        <fullName evidence="2">Vanadium-dependent haloperoxidase</fullName>
        <ecNumber evidence="2">1.11.1.-</ecNumber>
    </submittedName>
</protein>
<dbReference type="Gene3D" id="1.10.606.20">
    <property type="match status" value="1"/>
</dbReference>
<keyword evidence="2" id="KW-0560">Oxidoreductase</keyword>
<gene>
    <name evidence="2" type="ORF">QTN47_18740</name>
</gene>
<sequence>MKRLVISTLIVCMVACTKQDQFTLPQNAKGTGKLLTDWIAVHLRLIKNTTGLSHVAYSRHFAYTSIAFYESLVPGSPGHQSIAGRLQNLNNLPAPQTTQLCWIAAGNSAYASLMRFFYSGNKINLPIIDSLEAAENEQLVNIARYSQAAVTAGNEFGNNLAQAIINWSMQDGSANIHPPYVPPTGDSLWVPTPPAFAVPAAPYWGDNKTIISGSIDNTLAPAPIPFSVQPASPFYNMANDLFAASQNLTTDQKDMAGHWDDSPNGKYVTAFGHWASILSQMITKLDLSLIRSAAIYAGMSIAMNDASISCWKAKYTYNRIRPVSYIRLYLGSPDWTSFITTPAHPEYPAAHSTLSYAAATVLTHYLGNVPFTDHTYDNVGLAPRSYTSFIAAATEAGNSRFYGGIHFLPSIKAGAICGTAVSKNVLVALALRNDD</sequence>
<organism evidence="2 3">
    <name type="scientific">Danxiaibacter flavus</name>
    <dbReference type="NCBI Taxonomy" id="3049108"/>
    <lineage>
        <taxon>Bacteria</taxon>
        <taxon>Pseudomonadati</taxon>
        <taxon>Bacteroidota</taxon>
        <taxon>Chitinophagia</taxon>
        <taxon>Chitinophagales</taxon>
        <taxon>Chitinophagaceae</taxon>
        <taxon>Danxiaibacter</taxon>
    </lineage>
</organism>
<dbReference type="Proteomes" id="UP001560573">
    <property type="component" value="Unassembled WGS sequence"/>
</dbReference>
<dbReference type="PANTHER" id="PTHR34599">
    <property type="entry name" value="PEROXIDASE-RELATED"/>
    <property type="match status" value="1"/>
</dbReference>